<protein>
    <submittedName>
        <fullName evidence="5">Metallophosphoesterase</fullName>
    </submittedName>
</protein>
<dbReference type="CDD" id="cd07385">
    <property type="entry name" value="MPP_YkuE_C"/>
    <property type="match status" value="1"/>
</dbReference>
<dbReference type="Pfam" id="PF00149">
    <property type="entry name" value="Metallophos"/>
    <property type="match status" value="1"/>
</dbReference>
<evidence type="ECO:0000256" key="1">
    <source>
        <dbReference type="ARBA" id="ARBA00022723"/>
    </source>
</evidence>
<feature type="transmembrane region" description="Helical" evidence="3">
    <location>
        <begin position="34"/>
        <end position="54"/>
    </location>
</feature>
<dbReference type="SUPFAM" id="SSF56300">
    <property type="entry name" value="Metallo-dependent phosphatases"/>
    <property type="match status" value="1"/>
</dbReference>
<keyword evidence="3" id="KW-0812">Transmembrane</keyword>
<reference evidence="6" key="1">
    <citation type="submission" date="2019-02" db="EMBL/GenBank/DDBJ databases">
        <title>Complete genome sequence of Rhodoferax sp. Gr-4.</title>
        <authorList>
            <person name="Jin L."/>
        </authorList>
    </citation>
    <scope>NUCLEOTIDE SEQUENCE [LARGE SCALE GENOMIC DNA]</scope>
    <source>
        <strain evidence="6">Gr-4</strain>
    </source>
</reference>
<proteinExistence type="predicted"/>
<dbReference type="KEGG" id="rhg:EXZ61_00035"/>
<reference evidence="6" key="2">
    <citation type="journal article" date="2020" name="Int. J. Syst. Evol. Microbiol.">
        <title>Genomic insights into a novel species Rhodoferax aquaticus sp. nov., isolated from freshwater.</title>
        <authorList>
            <person name="Li T."/>
            <person name="Zhuo Y."/>
            <person name="Jin C.Z."/>
            <person name="Wu X."/>
            <person name="Ko S.R."/>
            <person name="Jin F.J."/>
            <person name="Ahn C.Y."/>
            <person name="Oh H.M."/>
            <person name="Lee H.G."/>
            <person name="Jin L."/>
        </authorList>
    </citation>
    <scope>NUCLEOTIDE SEQUENCE [LARGE SCALE GENOMIC DNA]</scope>
    <source>
        <strain evidence="6">Gr-4</strain>
    </source>
</reference>
<dbReference type="AlphaFoldDB" id="A0A515EJ56"/>
<keyword evidence="6" id="KW-1185">Reference proteome</keyword>
<dbReference type="PANTHER" id="PTHR31302">
    <property type="entry name" value="TRANSMEMBRANE PROTEIN WITH METALLOPHOSPHOESTERASE DOMAIN-RELATED"/>
    <property type="match status" value="1"/>
</dbReference>
<evidence type="ECO:0000256" key="2">
    <source>
        <dbReference type="ARBA" id="ARBA00022801"/>
    </source>
</evidence>
<accession>A0A515EJ56</accession>
<keyword evidence="2" id="KW-0378">Hydrolase</keyword>
<dbReference type="GO" id="GO:0046872">
    <property type="term" value="F:metal ion binding"/>
    <property type="evidence" value="ECO:0007669"/>
    <property type="project" value="UniProtKB-KW"/>
</dbReference>
<evidence type="ECO:0000256" key="3">
    <source>
        <dbReference type="SAM" id="Phobius"/>
    </source>
</evidence>
<evidence type="ECO:0000313" key="5">
    <source>
        <dbReference type="EMBL" id="QDL52690.1"/>
    </source>
</evidence>
<dbReference type="GO" id="GO:0009245">
    <property type="term" value="P:lipid A biosynthetic process"/>
    <property type="evidence" value="ECO:0007669"/>
    <property type="project" value="TreeGrafter"/>
</dbReference>
<evidence type="ECO:0000259" key="4">
    <source>
        <dbReference type="Pfam" id="PF00149"/>
    </source>
</evidence>
<dbReference type="Gene3D" id="3.60.21.10">
    <property type="match status" value="1"/>
</dbReference>
<keyword evidence="1" id="KW-0479">Metal-binding</keyword>
<keyword evidence="3" id="KW-1133">Transmembrane helix</keyword>
<keyword evidence="3" id="KW-0472">Membrane</keyword>
<dbReference type="RefSeq" id="WP_142808142.1">
    <property type="nucleotide sequence ID" value="NZ_CP036282.1"/>
</dbReference>
<feature type="transmembrane region" description="Helical" evidence="3">
    <location>
        <begin position="66"/>
        <end position="94"/>
    </location>
</feature>
<dbReference type="Proteomes" id="UP000317365">
    <property type="component" value="Chromosome"/>
</dbReference>
<feature type="domain" description="Calcineurin-like phosphoesterase" evidence="4">
    <location>
        <begin position="158"/>
        <end position="332"/>
    </location>
</feature>
<dbReference type="PANTHER" id="PTHR31302:SF31">
    <property type="entry name" value="PHOSPHODIESTERASE YAEI"/>
    <property type="match status" value="1"/>
</dbReference>
<dbReference type="InterPro" id="IPR051158">
    <property type="entry name" value="Metallophosphoesterase_sf"/>
</dbReference>
<sequence>MALVPVFVFSLFLHLFVGWQLLGDLVTVSPNAAIATGALLVCSSVLIPVSMIGIRKRHSSLWDQGLQWIGLLCMGWFSSMLVFTLVRAGVLLLLHMAQLALFPSLKLAALQASSGLAVLVFAVGVSALGFWNARRTATVVKMDVPVPDLPAALHGFLVAQISDVHVGPTIKRPYLERIVDKVNLLGAHMVAITGDLVDGSVHELAEHIYPLARLQSTHGSFFVTGNHEYYSGANAWIEVIRALGVRVLMNEHHVVHHTNLASRHTAVPIVIAGVSDFTAHHFDEKHRSDAHKAMAGAPENAAYKLLLAHQPRSAAQAALAGFDLQLSGHTHGGQFWPWNHFVRLQQPFTAGLHKLQNMWIYTSRGTGYWGPPKRFWAPSEITLLRLVAASESMP</sequence>
<evidence type="ECO:0000313" key="6">
    <source>
        <dbReference type="Proteomes" id="UP000317365"/>
    </source>
</evidence>
<dbReference type="GO" id="GO:0008758">
    <property type="term" value="F:UDP-2,3-diacylglucosamine hydrolase activity"/>
    <property type="evidence" value="ECO:0007669"/>
    <property type="project" value="TreeGrafter"/>
</dbReference>
<gene>
    <name evidence="5" type="ORF">EXZ61_00035</name>
</gene>
<dbReference type="GO" id="GO:0016020">
    <property type="term" value="C:membrane"/>
    <property type="evidence" value="ECO:0007669"/>
    <property type="project" value="GOC"/>
</dbReference>
<feature type="transmembrane region" description="Helical" evidence="3">
    <location>
        <begin position="114"/>
        <end position="133"/>
    </location>
</feature>
<dbReference type="InterPro" id="IPR029052">
    <property type="entry name" value="Metallo-depent_PP-like"/>
</dbReference>
<dbReference type="InterPro" id="IPR004843">
    <property type="entry name" value="Calcineurin-like_PHP"/>
</dbReference>
<dbReference type="EMBL" id="CP036282">
    <property type="protein sequence ID" value="QDL52690.1"/>
    <property type="molecule type" value="Genomic_DNA"/>
</dbReference>
<organism evidence="5 6">
    <name type="scientific">Rhodoferax aquaticus</name>
    <dbReference type="NCBI Taxonomy" id="2527691"/>
    <lineage>
        <taxon>Bacteria</taxon>
        <taxon>Pseudomonadati</taxon>
        <taxon>Pseudomonadota</taxon>
        <taxon>Betaproteobacteria</taxon>
        <taxon>Burkholderiales</taxon>
        <taxon>Comamonadaceae</taxon>
        <taxon>Rhodoferax</taxon>
    </lineage>
</organism>
<name>A0A515EJ56_9BURK</name>